<comment type="similarity">
    <text evidence="2 6">Belongs to the SURF1 family.</text>
</comment>
<name>V5FE40_9VIBR</name>
<dbReference type="PANTHER" id="PTHR23427">
    <property type="entry name" value="SURFEIT LOCUS PROTEIN"/>
    <property type="match status" value="1"/>
</dbReference>
<dbReference type="InterPro" id="IPR002994">
    <property type="entry name" value="Surf1/Shy1"/>
</dbReference>
<comment type="caution">
    <text evidence="7">The sequence shown here is derived from an EMBL/GenBank/DDBJ whole genome shotgun (WGS) entry which is preliminary data.</text>
</comment>
<dbReference type="Proteomes" id="UP000017800">
    <property type="component" value="Unassembled WGS sequence"/>
</dbReference>
<dbReference type="Pfam" id="PF02104">
    <property type="entry name" value="SURF1"/>
    <property type="match status" value="1"/>
</dbReference>
<evidence type="ECO:0000256" key="1">
    <source>
        <dbReference type="ARBA" id="ARBA00004370"/>
    </source>
</evidence>
<dbReference type="PANTHER" id="PTHR23427:SF2">
    <property type="entry name" value="SURFEIT LOCUS PROTEIN 1"/>
    <property type="match status" value="1"/>
</dbReference>
<comment type="subcellular location">
    <subcellularLocation>
        <location evidence="6">Cell membrane</location>
        <topology evidence="6">Multi-pass membrane protein</topology>
    </subcellularLocation>
    <subcellularLocation>
        <location evidence="1">Membrane</location>
    </subcellularLocation>
</comment>
<reference evidence="7 8" key="1">
    <citation type="submission" date="2013-11" db="EMBL/GenBank/DDBJ databases">
        <title>Whole genome shotgun sequence of Vibrio halioticoli NBRC 102217.</title>
        <authorList>
            <person name="Isaki S."/>
            <person name="Kimura A."/>
            <person name="Ohji S."/>
            <person name="Hosoyama A."/>
            <person name="Fujita N."/>
            <person name="Hashimoto M."/>
            <person name="Hosoyama Y."/>
            <person name="Yamazoe A."/>
        </authorList>
    </citation>
    <scope>NUCLEOTIDE SEQUENCE [LARGE SCALE GENOMIC DNA]</scope>
    <source>
        <strain evidence="7 8">NBRC 102217</strain>
    </source>
</reference>
<keyword evidence="5 6" id="KW-0472">Membrane</keyword>
<keyword evidence="4 6" id="KW-1133">Transmembrane helix</keyword>
<protein>
    <recommendedName>
        <fullName evidence="6">SURF1-like protein</fullName>
    </recommendedName>
</protein>
<keyword evidence="3 6" id="KW-0812">Transmembrane</keyword>
<dbReference type="eggNOG" id="COG3346">
    <property type="taxonomic scope" value="Bacteria"/>
</dbReference>
<evidence type="ECO:0000256" key="2">
    <source>
        <dbReference type="ARBA" id="ARBA00007165"/>
    </source>
</evidence>
<feature type="transmembrane region" description="Helical" evidence="6">
    <location>
        <begin position="31"/>
        <end position="52"/>
    </location>
</feature>
<dbReference type="AlphaFoldDB" id="V5FE40"/>
<dbReference type="CDD" id="cd06662">
    <property type="entry name" value="SURF1"/>
    <property type="match status" value="1"/>
</dbReference>
<evidence type="ECO:0000313" key="8">
    <source>
        <dbReference type="Proteomes" id="UP000017800"/>
    </source>
</evidence>
<gene>
    <name evidence="7" type="ORF">VHA01S_029_00460</name>
</gene>
<evidence type="ECO:0000313" key="7">
    <source>
        <dbReference type="EMBL" id="GAD89913.1"/>
    </source>
</evidence>
<evidence type="ECO:0000256" key="5">
    <source>
        <dbReference type="ARBA" id="ARBA00023136"/>
    </source>
</evidence>
<keyword evidence="8" id="KW-1185">Reference proteome</keyword>
<accession>V5FE40</accession>
<dbReference type="InterPro" id="IPR045214">
    <property type="entry name" value="Surf1/Surf4"/>
</dbReference>
<evidence type="ECO:0000256" key="4">
    <source>
        <dbReference type="ARBA" id="ARBA00022989"/>
    </source>
</evidence>
<feature type="transmembrane region" description="Helical" evidence="6">
    <location>
        <begin position="244"/>
        <end position="266"/>
    </location>
</feature>
<dbReference type="EMBL" id="BAUJ01000029">
    <property type="protein sequence ID" value="GAD89913.1"/>
    <property type="molecule type" value="Genomic_DNA"/>
</dbReference>
<keyword evidence="6" id="KW-1003">Cell membrane</keyword>
<evidence type="ECO:0000256" key="3">
    <source>
        <dbReference type="ARBA" id="ARBA00022692"/>
    </source>
</evidence>
<dbReference type="RefSeq" id="WP_023404267.1">
    <property type="nucleotide sequence ID" value="NZ_BAUJ01000029.1"/>
</dbReference>
<proteinExistence type="inferred from homology"/>
<evidence type="ECO:0000256" key="6">
    <source>
        <dbReference type="RuleBase" id="RU363076"/>
    </source>
</evidence>
<feature type="transmembrane region" description="Helical" evidence="6">
    <location>
        <begin position="206"/>
        <end position="224"/>
    </location>
</feature>
<dbReference type="PROSITE" id="PS50895">
    <property type="entry name" value="SURF1"/>
    <property type="match status" value="1"/>
</dbReference>
<dbReference type="GO" id="GO:0005886">
    <property type="term" value="C:plasma membrane"/>
    <property type="evidence" value="ECO:0007669"/>
    <property type="project" value="UniProtKB-SubCell"/>
</dbReference>
<sequence>MDLKSSGDIQSPKSSSLSLKSAVSNKIACKVFWLTASVLTVVVFVVLVKLGFWQLSRGEEKQQLEQQLLDRQQMSPLSVEQLSAMDAELNVTGFPLQIDVEPQSLPLVYLDNVTHDSKVGYRVLQPMAVVVKREKSLLSSELVLVELGFVVASMTRDELPKVVPIGQAQRFTGKVYQKSINPLSSDVMLENMPEGVRIQNLNLSQLAIALDASLLPFVFQPEVIANSDLPMLWSPYPMTSQKHFGYAFQWFGMAGVYALLVILFVLRKRKVKE</sequence>
<organism evidence="7 8">
    <name type="scientific">Vibrio halioticoli NBRC 102217</name>
    <dbReference type="NCBI Taxonomy" id="1219072"/>
    <lineage>
        <taxon>Bacteria</taxon>
        <taxon>Pseudomonadati</taxon>
        <taxon>Pseudomonadota</taxon>
        <taxon>Gammaproteobacteria</taxon>
        <taxon>Vibrionales</taxon>
        <taxon>Vibrionaceae</taxon>
        <taxon>Vibrio</taxon>
    </lineage>
</organism>